<protein>
    <submittedName>
        <fullName evidence="1">Uncharacterized protein</fullName>
    </submittedName>
</protein>
<keyword evidence="2" id="KW-1185">Reference proteome</keyword>
<dbReference type="AlphaFoldDB" id="Q2S8Q1"/>
<dbReference type="EMBL" id="CP000155">
    <property type="protein sequence ID" value="ABC32973.1"/>
    <property type="molecule type" value="Genomic_DNA"/>
</dbReference>
<organism evidence="1 2">
    <name type="scientific">Hahella chejuensis (strain KCTC 2396)</name>
    <dbReference type="NCBI Taxonomy" id="349521"/>
    <lineage>
        <taxon>Bacteria</taxon>
        <taxon>Pseudomonadati</taxon>
        <taxon>Pseudomonadota</taxon>
        <taxon>Gammaproteobacteria</taxon>
        <taxon>Oceanospirillales</taxon>
        <taxon>Hahellaceae</taxon>
        <taxon>Hahella</taxon>
    </lineage>
</organism>
<evidence type="ECO:0000313" key="2">
    <source>
        <dbReference type="Proteomes" id="UP000000238"/>
    </source>
</evidence>
<proteinExistence type="predicted"/>
<gene>
    <name evidence="1" type="ordered locus">HCH_06327</name>
</gene>
<dbReference type="KEGG" id="hch:HCH_06327"/>
<dbReference type="Proteomes" id="UP000000238">
    <property type="component" value="Chromosome"/>
</dbReference>
<dbReference type="HOGENOM" id="CLU_2806482_0_0_6"/>
<dbReference type="eggNOG" id="COG3012">
    <property type="taxonomic scope" value="Bacteria"/>
</dbReference>
<accession>Q2S8Q1</accession>
<reference evidence="1 2" key="1">
    <citation type="journal article" date="2005" name="Nucleic Acids Res.">
        <title>Genomic blueprint of Hahella chejuensis, a marine microbe producing an algicidal agent.</title>
        <authorList>
            <person name="Jeong H."/>
            <person name="Yim J.H."/>
            <person name="Lee C."/>
            <person name="Choi S.-H."/>
            <person name="Park Y.K."/>
            <person name="Yoon S.H."/>
            <person name="Hur C.-G."/>
            <person name="Kang H.-Y."/>
            <person name="Kim D."/>
            <person name="Lee H.H."/>
            <person name="Park K.H."/>
            <person name="Park S.-H."/>
            <person name="Park H.-S."/>
            <person name="Lee H.K."/>
            <person name="Oh T.K."/>
            <person name="Kim J.F."/>
        </authorList>
    </citation>
    <scope>NUCLEOTIDE SEQUENCE [LARGE SCALE GENOMIC DNA]</scope>
    <source>
        <strain evidence="1 2">KCTC 2396</strain>
    </source>
</reference>
<sequence>MAFPTDDYFSPERNLCMLIESRFIERFLQFWVFVTIDPRRYINAEPVARMVKIQPLLKQSFQFTINV</sequence>
<evidence type="ECO:0000313" key="1">
    <source>
        <dbReference type="EMBL" id="ABC32973.1"/>
    </source>
</evidence>
<name>Q2S8Q1_HAHCH</name>